<dbReference type="EMBL" id="PYFT01000001">
    <property type="protein sequence ID" value="PSR56338.1"/>
    <property type="molecule type" value="Genomic_DNA"/>
</dbReference>
<keyword evidence="1" id="KW-0732">Signal</keyword>
<comment type="caution">
    <text evidence="3">The sequence shown here is derived from an EMBL/GenBank/DDBJ whole genome shotgun (WGS) entry which is preliminary data.</text>
</comment>
<dbReference type="AlphaFoldDB" id="A0A2T2YLF3"/>
<name>A0A2T2YLF3_9BACT</name>
<sequence>MKKLLLLLVWVPFFSFGQTVATKTTAISTSTPQAAIPSETLQKYAGVYELNKDFQVTISVEQDKLFALAPGDQEKSEFTPETNTRYYLKGTPAKIEFIEENGQLYLLVNMQGGLKLKKIS</sequence>
<keyword evidence="4" id="KW-1185">Reference proteome</keyword>
<dbReference type="Proteomes" id="UP000240357">
    <property type="component" value="Unassembled WGS sequence"/>
</dbReference>
<feature type="chain" id="PRO_5015756322" description="Peptidase S12 Pab87-related C-terminal domain-containing protein" evidence="1">
    <location>
        <begin position="22"/>
        <end position="120"/>
    </location>
</feature>
<organism evidence="3 4">
    <name type="scientific">Adhaeribacter arboris</name>
    <dbReference type="NCBI Taxonomy" id="2072846"/>
    <lineage>
        <taxon>Bacteria</taxon>
        <taxon>Pseudomonadati</taxon>
        <taxon>Bacteroidota</taxon>
        <taxon>Cytophagia</taxon>
        <taxon>Cytophagales</taxon>
        <taxon>Hymenobacteraceae</taxon>
        <taxon>Adhaeribacter</taxon>
    </lineage>
</organism>
<accession>A0A2T2YLF3</accession>
<evidence type="ECO:0000313" key="4">
    <source>
        <dbReference type="Proteomes" id="UP000240357"/>
    </source>
</evidence>
<evidence type="ECO:0000256" key="1">
    <source>
        <dbReference type="SAM" id="SignalP"/>
    </source>
</evidence>
<dbReference type="InterPro" id="IPR021860">
    <property type="entry name" value="Peptidase_S12_Pab87-rel_C"/>
</dbReference>
<evidence type="ECO:0000259" key="2">
    <source>
        <dbReference type="Pfam" id="PF11954"/>
    </source>
</evidence>
<feature type="domain" description="Peptidase S12 Pab87-related C-terminal" evidence="2">
    <location>
        <begin position="33"/>
        <end position="103"/>
    </location>
</feature>
<feature type="signal peptide" evidence="1">
    <location>
        <begin position="1"/>
        <end position="21"/>
    </location>
</feature>
<evidence type="ECO:0000313" key="3">
    <source>
        <dbReference type="EMBL" id="PSR56338.1"/>
    </source>
</evidence>
<proteinExistence type="predicted"/>
<gene>
    <name evidence="3" type="ORF">AHMF7605_23985</name>
</gene>
<dbReference type="Pfam" id="PF11954">
    <property type="entry name" value="DUF3471"/>
    <property type="match status" value="1"/>
</dbReference>
<dbReference type="OrthoDB" id="9793489at2"/>
<reference evidence="3 4" key="1">
    <citation type="submission" date="2018-03" db="EMBL/GenBank/DDBJ databases">
        <title>Adhaeribacter sp. HMF7605 Genome sequencing and assembly.</title>
        <authorList>
            <person name="Kang H."/>
            <person name="Kang J."/>
            <person name="Cha I."/>
            <person name="Kim H."/>
            <person name="Joh K."/>
        </authorList>
    </citation>
    <scope>NUCLEOTIDE SEQUENCE [LARGE SCALE GENOMIC DNA]</scope>
    <source>
        <strain evidence="3 4">HMF7605</strain>
    </source>
</reference>
<protein>
    <recommendedName>
        <fullName evidence="2">Peptidase S12 Pab87-related C-terminal domain-containing protein</fullName>
    </recommendedName>
</protein>
<dbReference type="RefSeq" id="WP_106932516.1">
    <property type="nucleotide sequence ID" value="NZ_PYFT01000001.1"/>
</dbReference>